<gene>
    <name evidence="2" type="ORF">AURANDRAFT_5106</name>
</gene>
<accession>F0YMR6</accession>
<protein>
    <recommendedName>
        <fullName evidence="1">Band 7 domain-containing protein</fullName>
    </recommendedName>
</protein>
<dbReference type="KEGG" id="aaf:AURANDRAFT_5106"/>
<dbReference type="eggNOG" id="KOG2620">
    <property type="taxonomic scope" value="Eukaryota"/>
</dbReference>
<feature type="non-terminal residue" evidence="2">
    <location>
        <position position="1"/>
    </location>
</feature>
<dbReference type="Proteomes" id="UP000002729">
    <property type="component" value="Unassembled WGS sequence"/>
</dbReference>
<dbReference type="PANTHER" id="PTHR43327">
    <property type="entry name" value="STOMATIN-LIKE PROTEIN 2, MITOCHONDRIAL"/>
    <property type="match status" value="1"/>
</dbReference>
<dbReference type="Gene3D" id="3.30.479.30">
    <property type="entry name" value="Band 7 domain"/>
    <property type="match status" value="1"/>
</dbReference>
<dbReference type="OrthoDB" id="434619at2759"/>
<dbReference type="SMART" id="SM00244">
    <property type="entry name" value="PHB"/>
    <property type="match status" value="1"/>
</dbReference>
<dbReference type="InterPro" id="IPR001107">
    <property type="entry name" value="Band_7"/>
</dbReference>
<feature type="non-terminal residue" evidence="2">
    <location>
        <position position="276"/>
    </location>
</feature>
<dbReference type="InterPro" id="IPR036013">
    <property type="entry name" value="Band_7/SPFH_dom_sf"/>
</dbReference>
<dbReference type="InParanoid" id="F0YMR6"/>
<sequence length="276" mass="30427">VAQVRTGEVGVVESFGKYQRLAEPGENLLYAPLGSLVEFEKIARKMTMRIVETRVTANTKTEDNVFVTIDVTILYKIPDVSKVRDAAYKLDNVPTQLQDYVESTIRTLVSKVKIDDVFTLGKELRKAVLDEAAAKMLEFGYEIVDTLVTGIEPEPKVKASMNQINLEARMKLAQVNAAEAQKAIDIKRAEGRAEAKHLDGVGLARMRGAMIDGFARSVSTLNFADDDKFSGDATQLLLTTQYLDMLEALGRDDAGGTTKLFLPTAMTAVDDMRSRL</sequence>
<organism evidence="3">
    <name type="scientific">Aureococcus anophagefferens</name>
    <name type="common">Harmful bloom alga</name>
    <dbReference type="NCBI Taxonomy" id="44056"/>
    <lineage>
        <taxon>Eukaryota</taxon>
        <taxon>Sar</taxon>
        <taxon>Stramenopiles</taxon>
        <taxon>Ochrophyta</taxon>
        <taxon>Pelagophyceae</taxon>
        <taxon>Pelagomonadales</taxon>
        <taxon>Pelagomonadaceae</taxon>
        <taxon>Aureococcus</taxon>
    </lineage>
</organism>
<evidence type="ECO:0000259" key="1">
    <source>
        <dbReference type="SMART" id="SM00244"/>
    </source>
</evidence>
<dbReference type="GeneID" id="20222114"/>
<proteinExistence type="predicted"/>
<dbReference type="InterPro" id="IPR050710">
    <property type="entry name" value="Band7/mec-2_domain"/>
</dbReference>
<feature type="domain" description="Band 7" evidence="1">
    <location>
        <begin position="1"/>
        <end position="165"/>
    </location>
</feature>
<dbReference type="RefSeq" id="XP_009041707.1">
    <property type="nucleotide sequence ID" value="XM_009043459.1"/>
</dbReference>
<reference evidence="2 3" key="1">
    <citation type="journal article" date="2011" name="Proc. Natl. Acad. Sci. U.S.A.">
        <title>Niche of harmful alga Aureococcus anophagefferens revealed through ecogenomics.</title>
        <authorList>
            <person name="Gobler C.J."/>
            <person name="Berry D.L."/>
            <person name="Dyhrman S.T."/>
            <person name="Wilhelm S.W."/>
            <person name="Salamov A."/>
            <person name="Lobanov A.V."/>
            <person name="Zhang Y."/>
            <person name="Collier J.L."/>
            <person name="Wurch L.L."/>
            <person name="Kustka A.B."/>
            <person name="Dill B.D."/>
            <person name="Shah M."/>
            <person name="VerBerkmoes N.C."/>
            <person name="Kuo A."/>
            <person name="Terry A."/>
            <person name="Pangilinan J."/>
            <person name="Lindquist E.A."/>
            <person name="Lucas S."/>
            <person name="Paulsen I.T."/>
            <person name="Hattenrath-Lehmann T.K."/>
            <person name="Talmage S.C."/>
            <person name="Walker E.A."/>
            <person name="Koch F."/>
            <person name="Burson A.M."/>
            <person name="Marcoval M.A."/>
            <person name="Tang Y.Z."/>
            <person name="Lecleir G.R."/>
            <person name="Coyne K.J."/>
            <person name="Berg G.M."/>
            <person name="Bertrand E.M."/>
            <person name="Saito M.A."/>
            <person name="Gladyshev V.N."/>
            <person name="Grigoriev I.V."/>
        </authorList>
    </citation>
    <scope>NUCLEOTIDE SEQUENCE [LARGE SCALE GENOMIC DNA]</scope>
    <source>
        <strain evidence="3">CCMP 1984</strain>
    </source>
</reference>
<evidence type="ECO:0000313" key="2">
    <source>
        <dbReference type="EMBL" id="EGB03557.1"/>
    </source>
</evidence>
<dbReference type="PANTHER" id="PTHR43327:SF31">
    <property type="entry name" value="HYPERSENSITIVE-INDUCED RESPONSE PROTEIN 2"/>
    <property type="match status" value="1"/>
</dbReference>
<keyword evidence="3" id="KW-1185">Reference proteome</keyword>
<dbReference type="Pfam" id="PF01145">
    <property type="entry name" value="Band_7"/>
    <property type="match status" value="1"/>
</dbReference>
<dbReference type="SUPFAM" id="SSF117892">
    <property type="entry name" value="Band 7/SPFH domain"/>
    <property type="match status" value="1"/>
</dbReference>
<dbReference type="EMBL" id="GL833167">
    <property type="protein sequence ID" value="EGB03557.1"/>
    <property type="molecule type" value="Genomic_DNA"/>
</dbReference>
<dbReference type="FunCoup" id="F0YMR6">
    <property type="interactions" value="521"/>
</dbReference>
<name>F0YMR6_AURAN</name>
<dbReference type="OMA" id="EMMMMTQ"/>
<dbReference type="AlphaFoldDB" id="F0YMR6"/>
<evidence type="ECO:0000313" key="3">
    <source>
        <dbReference type="Proteomes" id="UP000002729"/>
    </source>
</evidence>